<dbReference type="SUPFAM" id="SSF64076">
    <property type="entry name" value="MTH938-like"/>
    <property type="match status" value="1"/>
</dbReference>
<evidence type="ECO:0000313" key="4">
    <source>
        <dbReference type="Proteomes" id="UP000267521"/>
    </source>
</evidence>
<keyword evidence="3" id="KW-1185">Reference proteome</keyword>
<comment type="caution">
    <text evidence="1">The sequence shown here is derived from an EMBL/GenBank/DDBJ whole genome shotgun (WGS) entry which is preliminary data.</text>
</comment>
<evidence type="ECO:0000313" key="3">
    <source>
        <dbReference type="Proteomes" id="UP000267035"/>
    </source>
</evidence>
<dbReference type="Proteomes" id="UP000267035">
    <property type="component" value="Unassembled WGS sequence"/>
</dbReference>
<dbReference type="EMBL" id="RDQL01000005">
    <property type="protein sequence ID" value="RMX00490.1"/>
    <property type="molecule type" value="Genomic_DNA"/>
</dbReference>
<dbReference type="PANTHER" id="PTHR21192">
    <property type="entry name" value="NUCLEAR PROTEIN E3-3"/>
    <property type="match status" value="1"/>
</dbReference>
<organism evidence="1 3">
    <name type="scientific">Allofranklinella schreckenbergeri</name>
    <dbReference type="NCBI Taxonomy" id="1076744"/>
    <lineage>
        <taxon>Bacteria</taxon>
        <taxon>Pseudomonadati</taxon>
        <taxon>Pseudomonadota</taxon>
        <taxon>Betaproteobacteria</taxon>
        <taxon>Burkholderiales</taxon>
        <taxon>Comamonadaceae</taxon>
        <taxon>Allofranklinella</taxon>
    </lineage>
</organism>
<accession>A0A3M6QBQ9</accession>
<proteinExistence type="predicted"/>
<dbReference type="Proteomes" id="UP000267521">
    <property type="component" value="Unassembled WGS sequence"/>
</dbReference>
<dbReference type="AlphaFoldDB" id="A0A3M6QBQ9"/>
<dbReference type="RefSeq" id="WP_122237463.1">
    <property type="nucleotide sequence ID" value="NZ_RDQL01000005.1"/>
</dbReference>
<dbReference type="Pfam" id="PF04430">
    <property type="entry name" value="DUF498"/>
    <property type="match status" value="1"/>
</dbReference>
<dbReference type="PANTHER" id="PTHR21192:SF2">
    <property type="entry name" value="NADH DEHYDROGENASE [UBIQUINONE] 1 ALPHA SUBCOMPLEX ASSEMBLY FACTOR 3"/>
    <property type="match status" value="1"/>
</dbReference>
<protein>
    <recommendedName>
        <fullName evidence="5">Xcc1710-like domain-containing protein</fullName>
    </recommendedName>
</protein>
<dbReference type="Gene3D" id="3.40.1230.10">
    <property type="entry name" value="MTH938-like"/>
    <property type="match status" value="1"/>
</dbReference>
<reference evidence="3 4" key="1">
    <citation type="submission" date="2018-10" db="EMBL/GenBank/DDBJ databases">
        <title>Comamonadaceae CDC group NO-1 genome sequencing and assembly.</title>
        <authorList>
            <person name="Bernier A.-M."/>
            <person name="Bernard K."/>
        </authorList>
    </citation>
    <scope>NUCLEOTIDE SEQUENCE [LARGE SCALE GENOMIC DNA]</scope>
    <source>
        <strain evidence="1 3">NML161473</strain>
        <strain evidence="2 4">NML970147</strain>
    </source>
</reference>
<dbReference type="InterPro" id="IPR036748">
    <property type="entry name" value="MTH938-like_sf"/>
</dbReference>
<evidence type="ECO:0008006" key="5">
    <source>
        <dbReference type="Google" id="ProtNLM"/>
    </source>
</evidence>
<evidence type="ECO:0000313" key="2">
    <source>
        <dbReference type="EMBL" id="RMX00781.1"/>
    </source>
</evidence>
<gene>
    <name evidence="1" type="ORF">EBQ25_05345</name>
    <name evidence="2" type="ORF">EBQ26_02600</name>
</gene>
<dbReference type="EMBL" id="RDQM01000002">
    <property type="protein sequence ID" value="RMX00781.1"/>
    <property type="molecule type" value="Genomic_DNA"/>
</dbReference>
<dbReference type="CDD" id="cd05560">
    <property type="entry name" value="Xcc1710_like"/>
    <property type="match status" value="1"/>
</dbReference>
<dbReference type="InterPro" id="IPR007523">
    <property type="entry name" value="NDUFAF3/AAMDC"/>
</dbReference>
<accession>A0A3M6QDQ6</accession>
<name>A0A3M6QBQ9_9BURK</name>
<evidence type="ECO:0000313" key="1">
    <source>
        <dbReference type="EMBL" id="RMX00490.1"/>
    </source>
</evidence>
<sequence>MKLQADAPQATSITAYGPGWVQLPGPVRMEGSVILGSEGLQQAWDCPAFEALQAAHLQHLAALAAEHGAQVVLLGSGQRTRFPPAAWLRPFLQQQLGLEAMDTIAACRTFNVLAGEGRKVLAALIQEAQ</sequence>